<keyword evidence="3 5" id="KW-0347">Helicase</keyword>
<dbReference type="GO" id="GO:0000725">
    <property type="term" value="P:recombinational repair"/>
    <property type="evidence" value="ECO:0007669"/>
    <property type="project" value="TreeGrafter"/>
</dbReference>
<dbReference type="GO" id="GO:0033202">
    <property type="term" value="C:DNA helicase complex"/>
    <property type="evidence" value="ECO:0007669"/>
    <property type="project" value="TreeGrafter"/>
</dbReference>
<evidence type="ECO:0000313" key="8">
    <source>
        <dbReference type="EMBL" id="PZO97065.1"/>
    </source>
</evidence>
<keyword evidence="2 5" id="KW-0378">Hydrolase</keyword>
<gene>
    <name evidence="8" type="ORF">DI609_14065</name>
</gene>
<dbReference type="GO" id="GO:0043138">
    <property type="term" value="F:3'-5' DNA helicase activity"/>
    <property type="evidence" value="ECO:0007669"/>
    <property type="project" value="TreeGrafter"/>
</dbReference>
<name>A0A2W5CPS4_9CORY</name>
<feature type="binding site" evidence="5">
    <location>
        <begin position="179"/>
        <end position="186"/>
    </location>
    <ligand>
        <name>ATP</name>
        <dbReference type="ChEBI" id="CHEBI:30616"/>
    </ligand>
</feature>
<dbReference type="EMBL" id="QFNY01000472">
    <property type="protein sequence ID" value="PZO97065.1"/>
    <property type="molecule type" value="Genomic_DNA"/>
</dbReference>
<keyword evidence="1 5" id="KW-0547">Nucleotide-binding</keyword>
<feature type="non-terminal residue" evidence="8">
    <location>
        <position position="248"/>
    </location>
</feature>
<evidence type="ECO:0000256" key="4">
    <source>
        <dbReference type="ARBA" id="ARBA00022840"/>
    </source>
</evidence>
<evidence type="ECO:0000259" key="7">
    <source>
        <dbReference type="PROSITE" id="PS51198"/>
    </source>
</evidence>
<feature type="domain" description="UvrD-like helicase ATP-binding" evidence="7">
    <location>
        <begin position="158"/>
        <end position="248"/>
    </location>
</feature>
<organism evidence="8 9">
    <name type="scientific">Corynebacterium urealyticum</name>
    <dbReference type="NCBI Taxonomy" id="43771"/>
    <lineage>
        <taxon>Bacteria</taxon>
        <taxon>Bacillati</taxon>
        <taxon>Actinomycetota</taxon>
        <taxon>Actinomycetes</taxon>
        <taxon>Mycobacteriales</taxon>
        <taxon>Corynebacteriaceae</taxon>
        <taxon>Corynebacterium</taxon>
    </lineage>
</organism>
<proteinExistence type="predicted"/>
<evidence type="ECO:0000256" key="5">
    <source>
        <dbReference type="PROSITE-ProRule" id="PRU00560"/>
    </source>
</evidence>
<reference evidence="8 9" key="1">
    <citation type="submission" date="2017-11" db="EMBL/GenBank/DDBJ databases">
        <title>Infants hospitalized years apart are colonized by the same room-sourced microbial strains.</title>
        <authorList>
            <person name="Brooks B."/>
            <person name="Olm M.R."/>
            <person name="Firek B.A."/>
            <person name="Baker R."/>
            <person name="Thomas B.C."/>
            <person name="Morowitz M.J."/>
            <person name="Banfield J.F."/>
        </authorList>
    </citation>
    <scope>NUCLEOTIDE SEQUENCE [LARGE SCALE GENOMIC DNA]</scope>
    <source>
        <strain evidence="8">S2_012_000_R3_87</strain>
    </source>
</reference>
<dbReference type="SUPFAM" id="SSF52540">
    <property type="entry name" value="P-loop containing nucleoside triphosphate hydrolases"/>
    <property type="match status" value="1"/>
</dbReference>
<dbReference type="PROSITE" id="PS51198">
    <property type="entry name" value="UVRD_HELICASE_ATP_BIND"/>
    <property type="match status" value="1"/>
</dbReference>
<evidence type="ECO:0000256" key="2">
    <source>
        <dbReference type="ARBA" id="ARBA00022801"/>
    </source>
</evidence>
<dbReference type="Gene3D" id="3.40.50.300">
    <property type="entry name" value="P-loop containing nucleotide triphosphate hydrolases"/>
    <property type="match status" value="1"/>
</dbReference>
<evidence type="ECO:0000256" key="3">
    <source>
        <dbReference type="ARBA" id="ARBA00022806"/>
    </source>
</evidence>
<dbReference type="Proteomes" id="UP000249451">
    <property type="component" value="Unassembled WGS sequence"/>
</dbReference>
<dbReference type="InterPro" id="IPR014016">
    <property type="entry name" value="UvrD-like_ATP-bd"/>
</dbReference>
<dbReference type="CDD" id="cd17932">
    <property type="entry name" value="DEXQc_UvrD"/>
    <property type="match status" value="1"/>
</dbReference>
<dbReference type="AlphaFoldDB" id="A0A2W5CPS4"/>
<dbReference type="Pfam" id="PF00580">
    <property type="entry name" value="UvrD-helicase"/>
    <property type="match status" value="1"/>
</dbReference>
<comment type="caution">
    <text evidence="8">The sequence shown here is derived from an EMBL/GenBank/DDBJ whole genome shotgun (WGS) entry which is preliminary data.</text>
</comment>
<feature type="compositionally biased region" description="Low complexity" evidence="6">
    <location>
        <begin position="104"/>
        <end position="117"/>
    </location>
</feature>
<dbReference type="InterPro" id="IPR000212">
    <property type="entry name" value="DNA_helicase_UvrD/REP"/>
</dbReference>
<dbReference type="GO" id="GO:0005829">
    <property type="term" value="C:cytosol"/>
    <property type="evidence" value="ECO:0007669"/>
    <property type="project" value="TreeGrafter"/>
</dbReference>
<dbReference type="InterPro" id="IPR027417">
    <property type="entry name" value="P-loop_NTPase"/>
</dbReference>
<dbReference type="GO" id="GO:0005524">
    <property type="term" value="F:ATP binding"/>
    <property type="evidence" value="ECO:0007669"/>
    <property type="project" value="UniProtKB-UniRule"/>
</dbReference>
<protein>
    <submittedName>
        <fullName evidence="8">ATP-dependent DNA helicase PcrA</fullName>
    </submittedName>
</protein>
<dbReference type="PANTHER" id="PTHR11070">
    <property type="entry name" value="UVRD / RECB / PCRA DNA HELICASE FAMILY MEMBER"/>
    <property type="match status" value="1"/>
</dbReference>
<dbReference type="GO" id="GO:0016787">
    <property type="term" value="F:hydrolase activity"/>
    <property type="evidence" value="ECO:0007669"/>
    <property type="project" value="UniProtKB-UniRule"/>
</dbReference>
<feature type="region of interest" description="Disordered" evidence="6">
    <location>
        <begin position="1"/>
        <end position="149"/>
    </location>
</feature>
<evidence type="ECO:0000313" key="9">
    <source>
        <dbReference type="Proteomes" id="UP000249451"/>
    </source>
</evidence>
<evidence type="ECO:0000256" key="6">
    <source>
        <dbReference type="SAM" id="MobiDB-lite"/>
    </source>
</evidence>
<sequence>MNTPDEQDSLFPMTPGAARPAGQAASHAGEQPATGASGPEAEQAEELPLPEPEFDPEFDPGFDAAPPPEDAPPAGYEELVALMNEATAQPGAQGEHAPAQPTDSQSQGQRQPRQGAQHTGDVDDFLGTASSGNRRPDTTAASPFDRRHAPDNREQLLAGLNPQQKEAVQHTGSPLLIVAGAGSGKTSVLTRRIAWLLSTGVAPWQILAITFTNKAAAEMRERVADLVGPAAERMWVSTFHSMCVRILR</sequence>
<evidence type="ECO:0000256" key="1">
    <source>
        <dbReference type="ARBA" id="ARBA00022741"/>
    </source>
</evidence>
<dbReference type="PANTHER" id="PTHR11070:SF2">
    <property type="entry name" value="ATP-DEPENDENT DNA HELICASE SRS2"/>
    <property type="match status" value="1"/>
</dbReference>
<dbReference type="GO" id="GO:0003677">
    <property type="term" value="F:DNA binding"/>
    <property type="evidence" value="ECO:0007669"/>
    <property type="project" value="InterPro"/>
</dbReference>
<accession>A0A2W5CPS4</accession>
<keyword evidence="4 5" id="KW-0067">ATP-binding</keyword>